<evidence type="ECO:0000313" key="2">
    <source>
        <dbReference type="Proteomes" id="UP000887013"/>
    </source>
</evidence>
<proteinExistence type="predicted"/>
<organism evidence="1 2">
    <name type="scientific">Nephila pilipes</name>
    <name type="common">Giant wood spider</name>
    <name type="synonym">Nephila maculata</name>
    <dbReference type="NCBI Taxonomy" id="299642"/>
    <lineage>
        <taxon>Eukaryota</taxon>
        <taxon>Metazoa</taxon>
        <taxon>Ecdysozoa</taxon>
        <taxon>Arthropoda</taxon>
        <taxon>Chelicerata</taxon>
        <taxon>Arachnida</taxon>
        <taxon>Araneae</taxon>
        <taxon>Araneomorphae</taxon>
        <taxon>Entelegynae</taxon>
        <taxon>Araneoidea</taxon>
        <taxon>Nephilidae</taxon>
        <taxon>Nephila</taxon>
    </lineage>
</organism>
<protein>
    <submittedName>
        <fullName evidence="1">Uncharacterized protein</fullName>
    </submittedName>
</protein>
<comment type="caution">
    <text evidence="1">The sequence shown here is derived from an EMBL/GenBank/DDBJ whole genome shotgun (WGS) entry which is preliminary data.</text>
</comment>
<sequence>NVSGVKRSHDKTGTSKKKKIVAVPIILNYLDPFVEHMLKGSETTFDNVSTTFMSEKKSLQKVSDKMQKPAEALPDEETKHMMEEFVEILLESFEWDALKSSETTFIDALSTFMSEKKISEEKQNFDMAFLDEVIKHFAKDITKQLLKSSEDPELNVSETSFIDDLTVFMSKKNSLQNISEEKQNLVITLPDEETKRIVEEITEKFLESFKNPELTGSELTFIDGLTTFINDKNPFQNISEEMQNFAITLSDEERKRIAEEITMKFLESLKNPELTGSETTFIDGLTTFTCKKNSLQKIAVGKQNF</sequence>
<keyword evidence="2" id="KW-1185">Reference proteome</keyword>
<gene>
    <name evidence="1" type="ORF">NPIL_1171</name>
</gene>
<dbReference type="AlphaFoldDB" id="A0A8X6QTR6"/>
<name>A0A8X6QTR6_NEPPI</name>
<feature type="non-terminal residue" evidence="1">
    <location>
        <position position="305"/>
    </location>
</feature>
<feature type="non-terminal residue" evidence="1">
    <location>
        <position position="1"/>
    </location>
</feature>
<reference evidence="1" key="1">
    <citation type="submission" date="2020-08" db="EMBL/GenBank/DDBJ databases">
        <title>Multicomponent nature underlies the extraordinary mechanical properties of spider dragline silk.</title>
        <authorList>
            <person name="Kono N."/>
            <person name="Nakamura H."/>
            <person name="Mori M."/>
            <person name="Yoshida Y."/>
            <person name="Ohtoshi R."/>
            <person name="Malay A.D."/>
            <person name="Moran D.A.P."/>
            <person name="Tomita M."/>
            <person name="Numata K."/>
            <person name="Arakawa K."/>
        </authorList>
    </citation>
    <scope>NUCLEOTIDE SEQUENCE</scope>
</reference>
<evidence type="ECO:0000313" key="1">
    <source>
        <dbReference type="EMBL" id="GFU36547.1"/>
    </source>
</evidence>
<dbReference type="EMBL" id="BMAW01034752">
    <property type="protein sequence ID" value="GFU36547.1"/>
    <property type="molecule type" value="Genomic_DNA"/>
</dbReference>
<accession>A0A8X6QTR6</accession>
<dbReference type="Proteomes" id="UP000887013">
    <property type="component" value="Unassembled WGS sequence"/>
</dbReference>